<feature type="compositionally biased region" description="Polar residues" evidence="1">
    <location>
        <begin position="82"/>
        <end position="106"/>
    </location>
</feature>
<evidence type="ECO:0000256" key="1">
    <source>
        <dbReference type="SAM" id="MobiDB-lite"/>
    </source>
</evidence>
<feature type="compositionally biased region" description="Polar residues" evidence="1">
    <location>
        <begin position="126"/>
        <end position="138"/>
    </location>
</feature>
<dbReference type="HOGENOM" id="CLU_1580081_0_0_1"/>
<feature type="region of interest" description="Disordered" evidence="1">
    <location>
        <begin position="1"/>
        <end position="169"/>
    </location>
</feature>
<dbReference type="AlphaFoldDB" id="E9I7I3"/>
<dbReference type="EMBL" id="GL737243">
    <property type="protein sequence ID" value="EFX60047.1"/>
    <property type="molecule type" value="Genomic_DNA"/>
</dbReference>
<accession>E9I7I3</accession>
<gene>
    <name evidence="2" type="ORF">DAPPUDRAFT_125694</name>
</gene>
<organism evidence="2 3">
    <name type="scientific">Daphnia pulex</name>
    <name type="common">Water flea</name>
    <dbReference type="NCBI Taxonomy" id="6669"/>
    <lineage>
        <taxon>Eukaryota</taxon>
        <taxon>Metazoa</taxon>
        <taxon>Ecdysozoa</taxon>
        <taxon>Arthropoda</taxon>
        <taxon>Crustacea</taxon>
        <taxon>Branchiopoda</taxon>
        <taxon>Diplostraca</taxon>
        <taxon>Cladocera</taxon>
        <taxon>Anomopoda</taxon>
        <taxon>Daphniidae</taxon>
        <taxon>Daphnia</taxon>
    </lineage>
</organism>
<proteinExistence type="predicted"/>
<dbReference type="InParanoid" id="E9I7I3"/>
<sequence>MWKKQMLANKNKTNDPPKPADNVPSLSHRPPPTPTLPRGLKIISPPWAKQGQDASNNNPNKTNTTVPASQNPPANQPAWMKGNSNVQETSPGWANKNAGSSPQANWANKGGVGQTAPPNPPWMKSGETSVPQNSNLQRAQKIADMEKEKKEMEEKQRLLEEEERERKKQ</sequence>
<evidence type="ECO:0000313" key="3">
    <source>
        <dbReference type="Proteomes" id="UP000000305"/>
    </source>
</evidence>
<feature type="compositionally biased region" description="Low complexity" evidence="1">
    <location>
        <begin position="56"/>
        <end position="78"/>
    </location>
</feature>
<dbReference type="KEGG" id="dpx:DAPPUDRAFT_125694"/>
<name>E9I7I3_DAPPU</name>
<protein>
    <submittedName>
        <fullName evidence="2">Uncharacterized protein</fullName>
    </submittedName>
</protein>
<keyword evidence="3" id="KW-1185">Reference proteome</keyword>
<evidence type="ECO:0000313" key="2">
    <source>
        <dbReference type="EMBL" id="EFX60047.1"/>
    </source>
</evidence>
<dbReference type="Proteomes" id="UP000000305">
    <property type="component" value="Unassembled WGS sequence"/>
</dbReference>
<feature type="compositionally biased region" description="Basic and acidic residues" evidence="1">
    <location>
        <begin position="141"/>
        <end position="169"/>
    </location>
</feature>
<reference evidence="2 3" key="1">
    <citation type="journal article" date="2011" name="Science">
        <title>The ecoresponsive genome of Daphnia pulex.</title>
        <authorList>
            <person name="Colbourne J.K."/>
            <person name="Pfrender M.E."/>
            <person name="Gilbert D."/>
            <person name="Thomas W.K."/>
            <person name="Tucker A."/>
            <person name="Oakley T.H."/>
            <person name="Tokishita S."/>
            <person name="Aerts A."/>
            <person name="Arnold G.J."/>
            <person name="Basu M.K."/>
            <person name="Bauer D.J."/>
            <person name="Caceres C.E."/>
            <person name="Carmel L."/>
            <person name="Casola C."/>
            <person name="Choi J.H."/>
            <person name="Detter J.C."/>
            <person name="Dong Q."/>
            <person name="Dusheyko S."/>
            <person name="Eads B.D."/>
            <person name="Frohlich T."/>
            <person name="Geiler-Samerotte K.A."/>
            <person name="Gerlach D."/>
            <person name="Hatcher P."/>
            <person name="Jogdeo S."/>
            <person name="Krijgsveld J."/>
            <person name="Kriventseva E.V."/>
            <person name="Kultz D."/>
            <person name="Laforsch C."/>
            <person name="Lindquist E."/>
            <person name="Lopez J."/>
            <person name="Manak J.R."/>
            <person name="Muller J."/>
            <person name="Pangilinan J."/>
            <person name="Patwardhan R.P."/>
            <person name="Pitluck S."/>
            <person name="Pritham E.J."/>
            <person name="Rechtsteiner A."/>
            <person name="Rho M."/>
            <person name="Rogozin I.B."/>
            <person name="Sakarya O."/>
            <person name="Salamov A."/>
            <person name="Schaack S."/>
            <person name="Shapiro H."/>
            <person name="Shiga Y."/>
            <person name="Skalitzky C."/>
            <person name="Smith Z."/>
            <person name="Souvorov A."/>
            <person name="Sung W."/>
            <person name="Tang Z."/>
            <person name="Tsuchiya D."/>
            <person name="Tu H."/>
            <person name="Vos H."/>
            <person name="Wang M."/>
            <person name="Wolf Y.I."/>
            <person name="Yamagata H."/>
            <person name="Yamada T."/>
            <person name="Ye Y."/>
            <person name="Shaw J.R."/>
            <person name="Andrews J."/>
            <person name="Crease T.J."/>
            <person name="Tang H."/>
            <person name="Lucas S.M."/>
            <person name="Robertson H.M."/>
            <person name="Bork P."/>
            <person name="Koonin E.V."/>
            <person name="Zdobnov E.M."/>
            <person name="Grigoriev I.V."/>
            <person name="Lynch M."/>
            <person name="Boore J.L."/>
        </authorList>
    </citation>
    <scope>NUCLEOTIDE SEQUENCE [LARGE SCALE GENOMIC DNA]</scope>
</reference>